<evidence type="ECO:0000259" key="1">
    <source>
        <dbReference type="Pfam" id="PF01575"/>
    </source>
</evidence>
<dbReference type="InParanoid" id="A0A151Z330"/>
<sequence length="204" mass="22968">MNSLKRIQTIVNQISPINDRNQYELSNNNTASIGLRELTIRAQTQRNEKSQPSKVLNGLEELKTFVGKEIGTSNYFKITQDRVNEFAEATGDFQWIHIDPERATQESPFGGPIAHGFLILSLAPMFADEIMPKVEGIKYGVNYGFNKIRFVSPVMVGANLRCKFELQELTEIAGGAQSVIKLTFETEGSSKPSAICEWIIRYYN</sequence>
<dbReference type="PANTHER" id="PTHR42993:SF1">
    <property type="entry name" value="MAOC-LIKE DEHYDRATASE DOMAIN-CONTAINING PROTEIN"/>
    <property type="match status" value="1"/>
</dbReference>
<dbReference type="STRING" id="361077.A0A151Z330"/>
<dbReference type="Gene3D" id="3.10.129.10">
    <property type="entry name" value="Hotdog Thioesterase"/>
    <property type="match status" value="1"/>
</dbReference>
<dbReference type="Proteomes" id="UP000076078">
    <property type="component" value="Unassembled WGS sequence"/>
</dbReference>
<reference evidence="2 3" key="1">
    <citation type="submission" date="2015-12" db="EMBL/GenBank/DDBJ databases">
        <title>Dictyostelia acquired genes for synthesis and detection of signals that induce cell-type specialization by lateral gene transfer from prokaryotes.</title>
        <authorList>
            <person name="Gloeckner G."/>
            <person name="Schaap P."/>
        </authorList>
    </citation>
    <scope>NUCLEOTIDE SEQUENCE [LARGE SCALE GENOMIC DNA]</scope>
    <source>
        <strain evidence="2 3">TK</strain>
    </source>
</reference>
<dbReference type="EMBL" id="LODT01000051">
    <property type="protein sequence ID" value="KYQ88214.1"/>
    <property type="molecule type" value="Genomic_DNA"/>
</dbReference>
<name>A0A151Z330_TIELA</name>
<evidence type="ECO:0000313" key="3">
    <source>
        <dbReference type="Proteomes" id="UP000076078"/>
    </source>
</evidence>
<dbReference type="OMA" id="DWLEIDQ"/>
<evidence type="ECO:0000313" key="2">
    <source>
        <dbReference type="EMBL" id="KYQ88214.1"/>
    </source>
</evidence>
<dbReference type="InterPro" id="IPR002539">
    <property type="entry name" value="MaoC-like_dom"/>
</dbReference>
<feature type="domain" description="MaoC-like" evidence="1">
    <location>
        <begin position="65"/>
        <end position="173"/>
    </location>
</feature>
<dbReference type="InterPro" id="IPR029069">
    <property type="entry name" value="HotDog_dom_sf"/>
</dbReference>
<dbReference type="InterPro" id="IPR039375">
    <property type="entry name" value="NodN-like"/>
</dbReference>
<dbReference type="AlphaFoldDB" id="A0A151Z330"/>
<organism evidence="2 3">
    <name type="scientific">Tieghemostelium lacteum</name>
    <name type="common">Slime mold</name>
    <name type="synonym">Dictyostelium lacteum</name>
    <dbReference type="NCBI Taxonomy" id="361077"/>
    <lineage>
        <taxon>Eukaryota</taxon>
        <taxon>Amoebozoa</taxon>
        <taxon>Evosea</taxon>
        <taxon>Eumycetozoa</taxon>
        <taxon>Dictyostelia</taxon>
        <taxon>Dictyosteliales</taxon>
        <taxon>Raperosteliaceae</taxon>
        <taxon>Tieghemostelium</taxon>
    </lineage>
</organism>
<dbReference type="SUPFAM" id="SSF54637">
    <property type="entry name" value="Thioesterase/thiol ester dehydrase-isomerase"/>
    <property type="match status" value="1"/>
</dbReference>
<dbReference type="PANTHER" id="PTHR42993">
    <property type="entry name" value="MAOC-LIKE DEHYDRATASE DOMAIN-CONTAINING PROTEIN"/>
    <property type="match status" value="1"/>
</dbReference>
<dbReference type="Pfam" id="PF01575">
    <property type="entry name" value="MaoC_dehydratas"/>
    <property type="match status" value="1"/>
</dbReference>
<accession>A0A151Z330</accession>
<comment type="caution">
    <text evidence="2">The sequence shown here is derived from an EMBL/GenBank/DDBJ whole genome shotgun (WGS) entry which is preliminary data.</text>
</comment>
<dbReference type="CDD" id="cd03450">
    <property type="entry name" value="NodN"/>
    <property type="match status" value="1"/>
</dbReference>
<keyword evidence="3" id="KW-1185">Reference proteome</keyword>
<proteinExistence type="predicted"/>
<dbReference type="OrthoDB" id="14712at2759"/>
<gene>
    <name evidence="2" type="ORF">DLAC_11830</name>
</gene>
<protein>
    <recommendedName>
        <fullName evidence="1">MaoC-like domain-containing protein</fullName>
    </recommendedName>
</protein>